<dbReference type="EC" id="2.7.1.175" evidence="4"/>
<dbReference type="Pfam" id="PF18085">
    <property type="entry name" value="Mak_N_cap"/>
    <property type="match status" value="1"/>
</dbReference>
<evidence type="ECO:0000256" key="15">
    <source>
        <dbReference type="SAM" id="MobiDB-lite"/>
    </source>
</evidence>
<comment type="catalytic activity">
    <reaction evidence="14">
        <text>D-maltose + ATP = alpha-maltose 1-phosphate + ADP + H(+)</text>
        <dbReference type="Rhea" id="RHEA:31915"/>
        <dbReference type="ChEBI" id="CHEBI:15378"/>
        <dbReference type="ChEBI" id="CHEBI:17306"/>
        <dbReference type="ChEBI" id="CHEBI:30616"/>
        <dbReference type="ChEBI" id="CHEBI:63576"/>
        <dbReference type="ChEBI" id="CHEBI:456216"/>
        <dbReference type="EC" id="2.7.1.175"/>
    </reaction>
</comment>
<evidence type="ECO:0000256" key="11">
    <source>
        <dbReference type="ARBA" id="ARBA00023056"/>
    </source>
</evidence>
<sequence>MPDLAVALNDWLPSQSWFPSGGRSPVRTEVLHIHPFAPVDDTPAARVRGVVAVVRVHHADGAGGGTYQVPLGVRTSLPTGLRPDVIAQRLGVVLYDALGDPELVDALIRRIAARRGVPGLCPQAGLPGPRLPARPLRSRPLGVEQSNTSVLVEDRYLLKVFRRLEPGTNPDLEVQLLLRDAGSRSVPRLLGALTGRLGRSHATLAVLQEYIADAEDGWRSALTDLPEAGGAGREVPPSPGAAHEPGAFATAVRDLGGAVAEIHRELARAGGTAAVTESGTAALAAGMRARFDAATAEVPSLAPHAEPVLAAYAAVAALPVHGLWPDQRIHGDLHLGQVLRTRRGWRIVDFEGEPNAPLDERRSRHSPLKDVAGMLRSFDYAAHHDRPGGAAPAPGGARGGARDAWRVRRQAAFCGGYAAVAGQDPREFGALLTAHLLDKAVYEAVYETRRRPELAAIPLAAVARLAADINRLPAA</sequence>
<evidence type="ECO:0000256" key="6">
    <source>
        <dbReference type="ARBA" id="ARBA00022600"/>
    </source>
</evidence>
<dbReference type="GO" id="GO:0005978">
    <property type="term" value="P:glycogen biosynthetic process"/>
    <property type="evidence" value="ECO:0007669"/>
    <property type="project" value="UniProtKB-KW"/>
</dbReference>
<dbReference type="SUPFAM" id="SSF56112">
    <property type="entry name" value="Protein kinase-like (PK-like)"/>
    <property type="match status" value="1"/>
</dbReference>
<keyword evidence="11" id="KW-0320">Glycogen biosynthesis</keyword>
<keyword evidence="12" id="KW-0119">Carbohydrate metabolism</keyword>
<evidence type="ECO:0000256" key="5">
    <source>
        <dbReference type="ARBA" id="ARBA00013882"/>
    </source>
</evidence>
<evidence type="ECO:0000313" key="17">
    <source>
        <dbReference type="EMBL" id="MBP0456301.1"/>
    </source>
</evidence>
<evidence type="ECO:0000256" key="2">
    <source>
        <dbReference type="ARBA" id="ARBA00006219"/>
    </source>
</evidence>
<dbReference type="RefSeq" id="WP_209338091.1">
    <property type="nucleotide sequence ID" value="NZ_JAGIQL010000004.1"/>
</dbReference>
<feature type="domain" description="Maltokinase N-terminal cap" evidence="16">
    <location>
        <begin position="11"/>
        <end position="100"/>
    </location>
</feature>
<gene>
    <name evidence="17" type="ORF">JFN87_02130</name>
</gene>
<evidence type="ECO:0000256" key="4">
    <source>
        <dbReference type="ARBA" id="ARBA00011962"/>
    </source>
</evidence>
<evidence type="ECO:0000256" key="13">
    <source>
        <dbReference type="ARBA" id="ARBA00031251"/>
    </source>
</evidence>
<dbReference type="InterPro" id="IPR011009">
    <property type="entry name" value="Kinase-like_dom_sf"/>
</dbReference>
<evidence type="ECO:0000256" key="7">
    <source>
        <dbReference type="ARBA" id="ARBA00022679"/>
    </source>
</evidence>
<comment type="pathway">
    <text evidence="1">Glycan biosynthesis; glycogen biosynthesis.</text>
</comment>
<keyword evidence="7" id="KW-0808">Transferase</keyword>
<evidence type="ECO:0000256" key="12">
    <source>
        <dbReference type="ARBA" id="ARBA00023277"/>
    </source>
</evidence>
<dbReference type="GO" id="GO:0016301">
    <property type="term" value="F:kinase activity"/>
    <property type="evidence" value="ECO:0007669"/>
    <property type="project" value="UniProtKB-KW"/>
</dbReference>
<keyword evidence="9" id="KW-0418">Kinase</keyword>
<comment type="similarity">
    <text evidence="2">Belongs to the aminoglycoside phosphotransferase family.</text>
</comment>
<dbReference type="Gene3D" id="3.90.1200.10">
    <property type="match status" value="1"/>
</dbReference>
<dbReference type="GO" id="GO:0005524">
    <property type="term" value="F:ATP binding"/>
    <property type="evidence" value="ECO:0007669"/>
    <property type="project" value="UniProtKB-KW"/>
</dbReference>
<keyword evidence="6" id="KW-0321">Glycogen metabolism</keyword>
<comment type="subunit">
    <text evidence="3">Monomer.</text>
</comment>
<keyword evidence="18" id="KW-1185">Reference proteome</keyword>
<proteinExistence type="inferred from homology"/>
<reference evidence="17" key="1">
    <citation type="submission" date="2021-03" db="EMBL/GenBank/DDBJ databases">
        <title>Whole genome sequence of Streptomyces bomunensis MMS17-BM035.</title>
        <authorList>
            <person name="Lee J.H."/>
        </authorList>
    </citation>
    <scope>NUCLEOTIDE SEQUENCE</scope>
    <source>
        <strain evidence="17">MMS17-BM035</strain>
    </source>
</reference>
<protein>
    <recommendedName>
        <fullName evidence="5">Maltokinase</fullName>
        <ecNumber evidence="4">2.7.1.175</ecNumber>
    </recommendedName>
    <alternativeName>
        <fullName evidence="13">Maltose-1-phosphate synthase</fullName>
    </alternativeName>
</protein>
<feature type="region of interest" description="Disordered" evidence="15">
    <location>
        <begin position="223"/>
        <end position="245"/>
    </location>
</feature>
<evidence type="ECO:0000256" key="14">
    <source>
        <dbReference type="ARBA" id="ARBA00049067"/>
    </source>
</evidence>
<dbReference type="EMBL" id="JAGIQL010000004">
    <property type="protein sequence ID" value="MBP0456301.1"/>
    <property type="molecule type" value="Genomic_DNA"/>
</dbReference>
<comment type="caution">
    <text evidence="17">The sequence shown here is derived from an EMBL/GenBank/DDBJ whole genome shotgun (WGS) entry which is preliminary data.</text>
</comment>
<keyword evidence="8" id="KW-0547">Nucleotide-binding</keyword>
<name>A0A940MC56_9ACTN</name>
<dbReference type="Proteomes" id="UP000670475">
    <property type="component" value="Unassembled WGS sequence"/>
</dbReference>
<dbReference type="InterPro" id="IPR040999">
    <property type="entry name" value="Mak_N_cap"/>
</dbReference>
<evidence type="ECO:0000256" key="8">
    <source>
        <dbReference type="ARBA" id="ARBA00022741"/>
    </source>
</evidence>
<dbReference type="AlphaFoldDB" id="A0A940MC56"/>
<evidence type="ECO:0000313" key="18">
    <source>
        <dbReference type="Proteomes" id="UP000670475"/>
    </source>
</evidence>
<organism evidence="17 18">
    <name type="scientific">Streptomyces montanisoli</name>
    <dbReference type="NCBI Taxonomy" id="2798581"/>
    <lineage>
        <taxon>Bacteria</taxon>
        <taxon>Bacillati</taxon>
        <taxon>Actinomycetota</taxon>
        <taxon>Actinomycetes</taxon>
        <taxon>Kitasatosporales</taxon>
        <taxon>Streptomycetaceae</taxon>
        <taxon>Streptomyces</taxon>
    </lineage>
</organism>
<evidence type="ECO:0000256" key="9">
    <source>
        <dbReference type="ARBA" id="ARBA00022777"/>
    </source>
</evidence>
<evidence type="ECO:0000256" key="1">
    <source>
        <dbReference type="ARBA" id="ARBA00004964"/>
    </source>
</evidence>
<evidence type="ECO:0000256" key="3">
    <source>
        <dbReference type="ARBA" id="ARBA00011245"/>
    </source>
</evidence>
<evidence type="ECO:0000256" key="10">
    <source>
        <dbReference type="ARBA" id="ARBA00022840"/>
    </source>
</evidence>
<accession>A0A940MC56</accession>
<keyword evidence="10" id="KW-0067">ATP-binding</keyword>
<evidence type="ECO:0000259" key="16">
    <source>
        <dbReference type="Pfam" id="PF18085"/>
    </source>
</evidence>